<sequence>MSEESPTLRYSKDDWDEIRLSFATSLMVDTNLLSLSQNLEIDEWPIKGAGETPSKYIDFTWEELQELPGLADRNERIDLLVHILRETQAFDDPFGDMVATVDAHASVDRTLEKNINRLKIPQDFPMSLSGLSPDTISFCQNEDIRSLKDFGHFAQNMAQNIIIGGDFRALLNALTTEDQQTLAKYIPFRPGSLGLHLAECIGLLLNQLSDVEKCSLLKRFGYSNLSSAQESKARLSKEQVSQLEDILQTKMKEICSYFPDQYRQLAGDIKGGKTLERVFMVVDEPERECICSHITSRYLKENAVTDLPTPEVKRGGFFSRIFGRK</sequence>
<reference evidence="1" key="1">
    <citation type="journal article" date="2014" name="Int. J. Syst. Evol. Microbiol.">
        <title>Complete genome sequence of Corynebacterium casei LMG S-19264T (=DSM 44701T), isolated from a smear-ripened cheese.</title>
        <authorList>
            <consortium name="US DOE Joint Genome Institute (JGI-PGF)"/>
            <person name="Walter F."/>
            <person name="Albersmeier A."/>
            <person name="Kalinowski J."/>
            <person name="Ruckert C."/>
        </authorList>
    </citation>
    <scope>NUCLEOTIDE SEQUENCE</scope>
    <source>
        <strain evidence="1">KCTC 12870</strain>
    </source>
</reference>
<name>A0A8J3DDK8_9BACT</name>
<keyword evidence="2" id="KW-1185">Reference proteome</keyword>
<protein>
    <submittedName>
        <fullName evidence="1">Uncharacterized protein</fullName>
    </submittedName>
</protein>
<evidence type="ECO:0000313" key="2">
    <source>
        <dbReference type="Proteomes" id="UP000642829"/>
    </source>
</evidence>
<dbReference type="Proteomes" id="UP000642829">
    <property type="component" value="Unassembled WGS sequence"/>
</dbReference>
<gene>
    <name evidence="1" type="ORF">GCM10007047_29850</name>
</gene>
<accession>A0A8J3DDK8</accession>
<proteinExistence type="predicted"/>
<dbReference type="EMBL" id="BMXG01000023">
    <property type="protein sequence ID" value="GHC10510.1"/>
    <property type="molecule type" value="Genomic_DNA"/>
</dbReference>
<evidence type="ECO:0000313" key="1">
    <source>
        <dbReference type="EMBL" id="GHC10510.1"/>
    </source>
</evidence>
<organism evidence="1 2">
    <name type="scientific">Cerasicoccus arenae</name>
    <dbReference type="NCBI Taxonomy" id="424488"/>
    <lineage>
        <taxon>Bacteria</taxon>
        <taxon>Pseudomonadati</taxon>
        <taxon>Verrucomicrobiota</taxon>
        <taxon>Opitutia</taxon>
        <taxon>Puniceicoccales</taxon>
        <taxon>Cerasicoccaceae</taxon>
        <taxon>Cerasicoccus</taxon>
    </lineage>
</organism>
<dbReference type="AlphaFoldDB" id="A0A8J3DDK8"/>
<comment type="caution">
    <text evidence="1">The sequence shown here is derived from an EMBL/GenBank/DDBJ whole genome shotgun (WGS) entry which is preliminary data.</text>
</comment>
<reference evidence="1" key="2">
    <citation type="submission" date="2020-09" db="EMBL/GenBank/DDBJ databases">
        <authorList>
            <person name="Sun Q."/>
            <person name="Kim S."/>
        </authorList>
    </citation>
    <scope>NUCLEOTIDE SEQUENCE</scope>
    <source>
        <strain evidence="1">KCTC 12870</strain>
    </source>
</reference>
<dbReference type="RefSeq" id="WP_189516667.1">
    <property type="nucleotide sequence ID" value="NZ_BMXG01000023.1"/>
</dbReference>